<comment type="catalytic activity">
    <reaction evidence="14">
        <text>CMP + ATP = CDP + ADP</text>
        <dbReference type="Rhea" id="RHEA:11600"/>
        <dbReference type="ChEBI" id="CHEBI:30616"/>
        <dbReference type="ChEBI" id="CHEBI:58069"/>
        <dbReference type="ChEBI" id="CHEBI:60377"/>
        <dbReference type="ChEBI" id="CHEBI:456216"/>
        <dbReference type="EC" id="2.7.4.14"/>
    </reaction>
</comment>
<keyword evidence="4" id="KW-0808">Transferase</keyword>
<evidence type="ECO:0000256" key="10">
    <source>
        <dbReference type="ARBA" id="ARBA00022975"/>
    </source>
</evidence>
<dbReference type="Proteomes" id="UP000228934">
    <property type="component" value="Unassembled WGS sequence"/>
</dbReference>
<dbReference type="GO" id="GO:0050145">
    <property type="term" value="F:nucleoside monophosphate kinase activity"/>
    <property type="evidence" value="ECO:0007669"/>
    <property type="project" value="InterPro"/>
</dbReference>
<evidence type="ECO:0000256" key="14">
    <source>
        <dbReference type="ARBA" id="ARBA00051396"/>
    </source>
</evidence>
<dbReference type="FunFam" id="3.40.50.300:FF:001133">
    <property type="entry name" value="UMP-CMP kinase 2, mitochondrial"/>
    <property type="match status" value="1"/>
</dbReference>
<evidence type="ECO:0000256" key="7">
    <source>
        <dbReference type="ARBA" id="ARBA00022777"/>
    </source>
</evidence>
<evidence type="ECO:0000256" key="11">
    <source>
        <dbReference type="ARBA" id="ARBA00023054"/>
    </source>
</evidence>
<dbReference type="HAMAP" id="MF_00165">
    <property type="entry name" value="Thymidylate_kinase"/>
    <property type="match status" value="1"/>
</dbReference>
<dbReference type="SUPFAM" id="SSF52540">
    <property type="entry name" value="P-loop containing nucleoside triphosphate hydrolases"/>
    <property type="match status" value="1"/>
</dbReference>
<dbReference type="GO" id="GO:0006235">
    <property type="term" value="P:dTTP biosynthetic process"/>
    <property type="evidence" value="ECO:0007669"/>
    <property type="project" value="TreeGrafter"/>
</dbReference>
<dbReference type="EC" id="2.7.4.9" evidence="3"/>
<evidence type="ECO:0000313" key="22">
    <source>
        <dbReference type="Proteomes" id="UP000228934"/>
    </source>
</evidence>
<dbReference type="GO" id="GO:0006227">
    <property type="term" value="P:dUDP biosynthetic process"/>
    <property type="evidence" value="ECO:0007669"/>
    <property type="project" value="TreeGrafter"/>
</dbReference>
<proteinExistence type="inferred from homology"/>
<keyword evidence="6" id="KW-0547">Nucleotide-binding</keyword>
<dbReference type="PANTHER" id="PTHR10344:SF4">
    <property type="entry name" value="UMP-CMP KINASE 2, MITOCHONDRIAL"/>
    <property type="match status" value="1"/>
</dbReference>
<dbReference type="InterPro" id="IPR039430">
    <property type="entry name" value="Thymidylate_kin-like_dom"/>
</dbReference>
<evidence type="ECO:0000256" key="16">
    <source>
        <dbReference type="ARBA" id="ARBA00066590"/>
    </source>
</evidence>
<evidence type="ECO:0000256" key="12">
    <source>
        <dbReference type="ARBA" id="ARBA00023128"/>
    </source>
</evidence>
<comment type="subcellular location">
    <subcellularLocation>
        <location evidence="1">Mitochondrion</location>
    </subcellularLocation>
</comment>
<keyword evidence="11" id="KW-0175">Coiled coil</keyword>
<keyword evidence="10" id="KW-0665">Pyrimidine biosynthesis</keyword>
<reference evidence="22" key="1">
    <citation type="journal article" date="2017" name="Nat. Commun.">
        <title>The North American bullfrog draft genome provides insight into hormonal regulation of long noncoding RNA.</title>
        <authorList>
            <person name="Hammond S.A."/>
            <person name="Warren R.L."/>
            <person name="Vandervalk B.P."/>
            <person name="Kucuk E."/>
            <person name="Khan H."/>
            <person name="Gibb E.A."/>
            <person name="Pandoh P."/>
            <person name="Kirk H."/>
            <person name="Zhao Y."/>
            <person name="Jones M."/>
            <person name="Mungall A.J."/>
            <person name="Coope R."/>
            <person name="Pleasance S."/>
            <person name="Moore R.A."/>
            <person name="Holt R.A."/>
            <person name="Round J.M."/>
            <person name="Ohora S."/>
            <person name="Walle B.V."/>
            <person name="Veldhoen N."/>
            <person name="Helbing C.C."/>
            <person name="Birol I."/>
        </authorList>
    </citation>
    <scope>NUCLEOTIDE SEQUENCE [LARGE SCALE GENOMIC DNA]</scope>
</reference>
<feature type="domain" description="Thymidylate kinase-like" evidence="20">
    <location>
        <begin position="286"/>
        <end position="464"/>
    </location>
</feature>
<gene>
    <name evidence="21" type="ORF">AB205_0079240</name>
</gene>
<dbReference type="Gene3D" id="3.40.50.300">
    <property type="entry name" value="P-loop containing nucleotide triphosphate hydrolases"/>
    <property type="match status" value="1"/>
</dbReference>
<evidence type="ECO:0000256" key="3">
    <source>
        <dbReference type="ARBA" id="ARBA00012980"/>
    </source>
</evidence>
<evidence type="ECO:0000256" key="1">
    <source>
        <dbReference type="ARBA" id="ARBA00004173"/>
    </source>
</evidence>
<evidence type="ECO:0000256" key="9">
    <source>
        <dbReference type="ARBA" id="ARBA00022946"/>
    </source>
</evidence>
<organism evidence="21 22">
    <name type="scientific">Aquarana catesbeiana</name>
    <name type="common">American bullfrog</name>
    <name type="synonym">Rana catesbeiana</name>
    <dbReference type="NCBI Taxonomy" id="8400"/>
    <lineage>
        <taxon>Eukaryota</taxon>
        <taxon>Metazoa</taxon>
        <taxon>Chordata</taxon>
        <taxon>Craniata</taxon>
        <taxon>Vertebrata</taxon>
        <taxon>Euteleostomi</taxon>
        <taxon>Amphibia</taxon>
        <taxon>Batrachia</taxon>
        <taxon>Anura</taxon>
        <taxon>Neobatrachia</taxon>
        <taxon>Ranoidea</taxon>
        <taxon>Ranidae</taxon>
        <taxon>Aquarana</taxon>
    </lineage>
</organism>
<keyword evidence="7" id="KW-0418">Kinase</keyword>
<keyword evidence="9" id="KW-0809">Transit peptide</keyword>
<evidence type="ECO:0000256" key="2">
    <source>
        <dbReference type="ARBA" id="ARBA00009776"/>
    </source>
</evidence>
<evidence type="ECO:0000256" key="5">
    <source>
        <dbReference type="ARBA" id="ARBA00022727"/>
    </source>
</evidence>
<evidence type="ECO:0000259" key="20">
    <source>
        <dbReference type="Pfam" id="PF02223"/>
    </source>
</evidence>
<evidence type="ECO:0000256" key="15">
    <source>
        <dbReference type="ARBA" id="ARBA00051598"/>
    </source>
</evidence>
<evidence type="ECO:0000256" key="18">
    <source>
        <dbReference type="ARBA" id="ARBA00076149"/>
    </source>
</evidence>
<comment type="similarity">
    <text evidence="2">Belongs to the thymidylate kinase family.</text>
</comment>
<evidence type="ECO:0000256" key="4">
    <source>
        <dbReference type="ARBA" id="ARBA00022679"/>
    </source>
</evidence>
<dbReference type="CDD" id="cd01672">
    <property type="entry name" value="TMPK"/>
    <property type="match status" value="1"/>
</dbReference>
<evidence type="ECO:0000256" key="6">
    <source>
        <dbReference type="ARBA" id="ARBA00022741"/>
    </source>
</evidence>
<dbReference type="GO" id="GO:0005739">
    <property type="term" value="C:mitochondrion"/>
    <property type="evidence" value="ECO:0007669"/>
    <property type="project" value="UniProtKB-SubCell"/>
</dbReference>
<comment type="catalytic activity">
    <reaction evidence="15">
        <text>dCMP + ATP = dCDP + ADP</text>
        <dbReference type="Rhea" id="RHEA:25094"/>
        <dbReference type="ChEBI" id="CHEBI:30616"/>
        <dbReference type="ChEBI" id="CHEBI:57566"/>
        <dbReference type="ChEBI" id="CHEBI:58593"/>
        <dbReference type="ChEBI" id="CHEBI:456216"/>
        <dbReference type="EC" id="2.7.4.14"/>
    </reaction>
</comment>
<dbReference type="EMBL" id="KV947033">
    <property type="protein sequence ID" value="PIO26321.1"/>
    <property type="molecule type" value="Genomic_DNA"/>
</dbReference>
<dbReference type="GO" id="GO:0005524">
    <property type="term" value="F:ATP binding"/>
    <property type="evidence" value="ECO:0007669"/>
    <property type="project" value="UniProtKB-KW"/>
</dbReference>
<evidence type="ECO:0000256" key="19">
    <source>
        <dbReference type="SAM" id="SignalP"/>
    </source>
</evidence>
<keyword evidence="22" id="KW-1185">Reference proteome</keyword>
<name>A0A2G9RGC9_AQUCT</name>
<keyword evidence="12" id="KW-0496">Mitochondrion</keyword>
<dbReference type="EC" id="2.7.4.14" evidence="16"/>
<dbReference type="AlphaFoldDB" id="A0A2G9RGC9"/>
<dbReference type="GO" id="GO:0004798">
    <property type="term" value="F:dTMP kinase activity"/>
    <property type="evidence" value="ECO:0007669"/>
    <property type="project" value="UniProtKB-EC"/>
</dbReference>
<dbReference type="PANTHER" id="PTHR10344">
    <property type="entry name" value="THYMIDYLATE KINASE"/>
    <property type="match status" value="1"/>
</dbReference>
<accession>A0A2G9RGC9</accession>
<dbReference type="GO" id="GO:0004550">
    <property type="term" value="F:nucleoside diphosphate kinase activity"/>
    <property type="evidence" value="ECO:0007669"/>
    <property type="project" value="TreeGrafter"/>
</dbReference>
<evidence type="ECO:0000313" key="21">
    <source>
        <dbReference type="EMBL" id="PIO26321.1"/>
    </source>
</evidence>
<comment type="catalytic activity">
    <reaction evidence="13">
        <text>dTMP + ATP = dTDP + ADP</text>
        <dbReference type="Rhea" id="RHEA:13517"/>
        <dbReference type="ChEBI" id="CHEBI:30616"/>
        <dbReference type="ChEBI" id="CHEBI:58369"/>
        <dbReference type="ChEBI" id="CHEBI:63528"/>
        <dbReference type="ChEBI" id="CHEBI:456216"/>
        <dbReference type="EC" id="2.7.4.9"/>
    </reaction>
</comment>
<dbReference type="Pfam" id="PF02223">
    <property type="entry name" value="Thymidylate_kin"/>
    <property type="match status" value="1"/>
</dbReference>
<keyword evidence="8" id="KW-0067">ATP-binding</keyword>
<keyword evidence="19" id="KW-0732">Signal</keyword>
<keyword evidence="5" id="KW-0545">Nucleotide biosynthesis</keyword>
<evidence type="ECO:0000256" key="13">
    <source>
        <dbReference type="ARBA" id="ARBA00048743"/>
    </source>
</evidence>
<dbReference type="InterPro" id="IPR018094">
    <property type="entry name" value="Thymidylate_kinase"/>
</dbReference>
<feature type="chain" id="PRO_5013681595" description="UMP-CMP kinase 2, mitochondrial" evidence="19">
    <location>
        <begin position="20"/>
        <end position="477"/>
    </location>
</feature>
<protein>
    <recommendedName>
        <fullName evidence="17">UMP-CMP kinase 2, mitochondrial</fullName>
        <ecNumber evidence="16">2.7.4.14</ecNumber>
        <ecNumber evidence="3">2.7.4.9</ecNumber>
    </recommendedName>
    <alternativeName>
        <fullName evidence="18">Nucleoside-diphosphate kinase</fullName>
    </alternativeName>
</protein>
<dbReference type="GO" id="GO:0006233">
    <property type="term" value="P:dTDP biosynthetic process"/>
    <property type="evidence" value="ECO:0007669"/>
    <property type="project" value="InterPro"/>
</dbReference>
<dbReference type="InterPro" id="IPR027417">
    <property type="entry name" value="P-loop_NTPase"/>
</dbReference>
<feature type="signal peptide" evidence="19">
    <location>
        <begin position="1"/>
        <end position="19"/>
    </location>
</feature>
<evidence type="ECO:0000256" key="17">
    <source>
        <dbReference type="ARBA" id="ARBA00070686"/>
    </source>
</evidence>
<evidence type="ECO:0000256" key="8">
    <source>
        <dbReference type="ARBA" id="ARBA00022840"/>
    </source>
</evidence>
<sequence>MVTFLFSSELLVSLSILRSNTITSCCCFRFPRMMAGCKTFPIVCLQLYLHTRSMLRTCTRMASAACQHRVKSQMYAVESACKSPFYFTLKDNVSPVSSGTSNAWPFLAQGGYAHSLCVTTSQRVQAARLQKSMGKELTAMVPGIQVVKLLSYIPDNLHGSLQRGFLILDSQHHHDLQNKLEGLLRENQQDIQLCTYTEEEGRVWQSRWEVNGQVKEMDRSEVVAVNGPMPSPFVEILRGSAVYSSLQDVLSVLRESAKVIPEAEKLLKCMDLGNIPEKGSHPVIVIEGLDATGKSTLTESLKQHLKATLLRSPPDSISRWRKTFDDETSLIKRAYYALSNYVAAVDIAKASEVSPVIVDRFWHSTAAYAIATEIGGNIQNLPDHHHVVYQWPEDLLKPDLVILLTVSDEERIHRIRKRGLQETQEEKELEANSMFRQKVEEAYRRMENPGCVVIDAGASREAVLKNTLSIIKRHCDI</sequence>
<dbReference type="OrthoDB" id="425602at2759"/>